<feature type="compositionally biased region" description="Basic and acidic residues" evidence="15">
    <location>
        <begin position="1058"/>
        <end position="1075"/>
    </location>
</feature>
<dbReference type="Pfam" id="PF02791">
    <property type="entry name" value="DDT"/>
    <property type="match status" value="1"/>
</dbReference>
<dbReference type="Proteomes" id="UP001497382">
    <property type="component" value="Unassembled WGS sequence"/>
</dbReference>
<evidence type="ECO:0000256" key="10">
    <source>
        <dbReference type="ARBA" id="ARBA00023242"/>
    </source>
</evidence>
<dbReference type="SMART" id="SM00249">
    <property type="entry name" value="PHD"/>
    <property type="match status" value="2"/>
</dbReference>
<dbReference type="GO" id="GO:0006355">
    <property type="term" value="P:regulation of DNA-templated transcription"/>
    <property type="evidence" value="ECO:0007669"/>
    <property type="project" value="TreeGrafter"/>
</dbReference>
<evidence type="ECO:0000259" key="19">
    <source>
        <dbReference type="PROSITE" id="PS51136"/>
    </source>
</evidence>
<evidence type="ECO:0000256" key="2">
    <source>
        <dbReference type="ARBA" id="ARBA00022553"/>
    </source>
</evidence>
<dbReference type="Pfam" id="PF10537">
    <property type="entry name" value="WAC_Acf1_DNA_bd"/>
    <property type="match status" value="1"/>
</dbReference>
<dbReference type="SMART" id="SM00571">
    <property type="entry name" value="DDT"/>
    <property type="match status" value="1"/>
</dbReference>
<feature type="domain" description="Bromo" evidence="16">
    <location>
        <begin position="1387"/>
        <end position="1457"/>
    </location>
</feature>
<comment type="subcellular location">
    <subcellularLocation>
        <location evidence="1 14">Nucleus</location>
    </subcellularLocation>
</comment>
<feature type="region of interest" description="Disordered" evidence="15">
    <location>
        <begin position="600"/>
        <end position="669"/>
    </location>
</feature>
<dbReference type="InterPro" id="IPR013136">
    <property type="entry name" value="WSTF_Acf1_Cbp146"/>
</dbReference>
<dbReference type="Pfam" id="PF15612">
    <property type="entry name" value="WHIM1"/>
    <property type="match status" value="1"/>
</dbReference>
<sequence>MPLKDRKPFKRLKPPKDLKPDEELFYLKATHEVFRNYDDFFERVIMCNSLVWSCALTGKSNLTFQEAAASEEAARQSLKTFPTALRKPLLYLASLTQRKRLNELCDDVFNYVKDRYFIGEEVEVVINGVKKSSEVTQVILPERTAKSPAKAENSKPKKPKDISPSKIKYEVVNYSTGRTTIVKPDCMSHFCFSFSSRPKGSLTKPRNKLFLKNHTQPKDGAWKVKEKTWEKEQMDEFQFSEVFCGPLPSYAVQQEKKKASVSEKSDKTPNKKIVNEASGSGKKTIQGKLNFKKETADEKKKSLDKQLMNEKQRMAAEKERERKELLKKQKIEEEKEKQRQEKINERLKKKEEKKIMAEYLNSWKKPRDDLECDDLKDLPLPVPVDCYIPQNCFGDALMILEFLNTFGKQVQVKDIFPHGITFEQIEKALVETDIQGPFNDLLQLLLTAIFRYQEAEDDIVDVKNKQMHDLDNLNVDQAMDLAAVVSTWPQKYHGTVLRNIPLDSFSVTEILRLHILGSGSKRRVNWMGVVSASEDPALYFKLEEPEMLKKLSKMSVFDLNTEERCKIITLLVHQLLACDVFRYAVDENADKTRPLRHQLKQLRWAHSRKEREDIEKGKKKPNQPKENKPEGTEETPAEETPVTVDEEEKENTDNLSPEKKAELEEEKAKETAKQKAEFLRKEREIEAQIRKLQSSFNVAPIGRDRAFRRYWVFPTVAGLFVEDDDPYKGNCLPKPTVQNSSPYLTHVRCEAAATNIKKYLQNIDAKSGSSDKENEILRDIAIVQSDLPFPLKNRKLSDLNPRVDSKKGVQETNLSENESCLLCKNKKGDKQDLMLYCPHAKNTLPVDQCSANIDTCPVHNANAPRTKWSFYYREEDLDNLISGLNPRGFRERPLREALLNEKDRIKEMLTKFPCNIYNKSLPPPLLPEVRKSQRINQNSQNSSFAGMSPRQAQEITLRDMILEFEHRIFHGGLGSLKVEDREAWRTAIEQGAYDVQVDNIVKKENDEEDSVKEEDSDTKSSICQSPVEQMVKELALAMLQMSQGIEFKYLNPPLGESEESKKAKQKAPDDPEAQKKKNAKPLALERWQESVMQCTSPSQLFVHLGTLERSVAWSRSVLKAHCRICRRRGDAENMLLCDGCNRGHHVYCLKPPLSAVPEGDWFCLSCKPIEKPAGPEKKPRKAESDSEEADSDEDEEESVEEEEEEDEEDADSTMDDSSAVQESCEACGDVGTLLCCDRCPLMYHQECVNLKRIPRGEWLCPKCTKKEDAVKKAQKHPASGSYGTRSATIVSDAKKKPNPLRNKLPSKGVKRKYEDSFEEEFEPASKRSNRERKSYTTDSEKEDNPFKKVYRDSAVNTARRRSKTVNGNNSDDMLDYKACIDLLVELMRHPSSWPFLIPVSKKDAPDYHQIIKRPMDFGTIRSKLNYMQYKTNEDFIRDVFLVLQNCEWFNPKSSPEYKCAQVINKEVKRLIQEYQICSPQTVNSLVPNVNES</sequence>
<protein>
    <recommendedName>
        <fullName evidence="11">Bromodomain adjacent to zinc finger domain protein 1A</fullName>
    </recommendedName>
</protein>
<keyword evidence="21" id="KW-1185">Reference proteome</keyword>
<keyword evidence="3" id="KW-0479">Metal-binding</keyword>
<feature type="compositionally biased region" description="Basic and acidic residues" evidence="15">
    <location>
        <begin position="291"/>
        <end position="323"/>
    </location>
</feature>
<keyword evidence="7" id="KW-0175">Coiled coil</keyword>
<evidence type="ECO:0000256" key="13">
    <source>
        <dbReference type="PROSITE-ProRule" id="PRU00146"/>
    </source>
</evidence>
<dbReference type="InterPro" id="IPR011011">
    <property type="entry name" value="Znf_FYVE_PHD"/>
</dbReference>
<dbReference type="Gene3D" id="3.30.40.10">
    <property type="entry name" value="Zinc/RING finger domain, C3HC4 (zinc finger)"/>
    <property type="match status" value="2"/>
</dbReference>
<dbReference type="CDD" id="cd15532">
    <property type="entry name" value="PHD2_CHD_II"/>
    <property type="match status" value="1"/>
</dbReference>
<dbReference type="InterPro" id="IPR019786">
    <property type="entry name" value="Zinc_finger_PHD-type_CS"/>
</dbReference>
<feature type="domain" description="PHD-type" evidence="17">
    <location>
        <begin position="1221"/>
        <end position="1266"/>
    </location>
</feature>
<dbReference type="InterPro" id="IPR047171">
    <property type="entry name" value="BAZ1A"/>
</dbReference>
<name>A0AAV2ADE6_9ARAC</name>
<dbReference type="FunFam" id="3.30.40.10:FF:000300">
    <property type="entry name" value="Bromodomain adjacent to zinc finger domain protein 1A"/>
    <property type="match status" value="1"/>
</dbReference>
<dbReference type="InterPro" id="IPR001965">
    <property type="entry name" value="Znf_PHD"/>
</dbReference>
<evidence type="ECO:0000256" key="4">
    <source>
        <dbReference type="ARBA" id="ARBA00022771"/>
    </source>
</evidence>
<dbReference type="SUPFAM" id="SSF47370">
    <property type="entry name" value="Bromodomain"/>
    <property type="match status" value="1"/>
</dbReference>
<feature type="compositionally biased region" description="Basic and acidic residues" evidence="15">
    <location>
        <begin position="258"/>
        <end position="269"/>
    </location>
</feature>
<evidence type="ECO:0000313" key="21">
    <source>
        <dbReference type="Proteomes" id="UP001497382"/>
    </source>
</evidence>
<evidence type="ECO:0000256" key="3">
    <source>
        <dbReference type="ARBA" id="ARBA00022723"/>
    </source>
</evidence>
<dbReference type="InterPro" id="IPR028942">
    <property type="entry name" value="WHIM1_dom"/>
</dbReference>
<feature type="region of interest" description="Disordered" evidence="15">
    <location>
        <begin position="258"/>
        <end position="323"/>
    </location>
</feature>
<dbReference type="GO" id="GO:0008623">
    <property type="term" value="C:CHRAC"/>
    <property type="evidence" value="ECO:0007669"/>
    <property type="project" value="TreeGrafter"/>
</dbReference>
<feature type="region of interest" description="Disordered" evidence="15">
    <location>
        <begin position="1172"/>
        <end position="1217"/>
    </location>
</feature>
<evidence type="ECO:0000256" key="15">
    <source>
        <dbReference type="SAM" id="MobiDB-lite"/>
    </source>
</evidence>
<dbReference type="EMBL" id="CAXIEN010000148">
    <property type="protein sequence ID" value="CAL1281687.1"/>
    <property type="molecule type" value="Genomic_DNA"/>
</dbReference>
<dbReference type="InterPro" id="IPR036427">
    <property type="entry name" value="Bromodomain-like_sf"/>
</dbReference>
<dbReference type="Gene3D" id="1.20.920.10">
    <property type="entry name" value="Bromodomain-like"/>
    <property type="match status" value="1"/>
</dbReference>
<gene>
    <name evidence="20" type="ORF">LARSCL_LOCUS11713</name>
</gene>
<evidence type="ECO:0000256" key="9">
    <source>
        <dbReference type="ARBA" id="ARBA00023163"/>
    </source>
</evidence>
<dbReference type="GO" id="GO:0008270">
    <property type="term" value="F:zinc ion binding"/>
    <property type="evidence" value="ECO:0007669"/>
    <property type="project" value="UniProtKB-KW"/>
</dbReference>
<dbReference type="PROSITE" id="PS50014">
    <property type="entry name" value="BROMODOMAIN_2"/>
    <property type="match status" value="1"/>
</dbReference>
<evidence type="ECO:0000256" key="6">
    <source>
        <dbReference type="ARBA" id="ARBA00023015"/>
    </source>
</evidence>
<dbReference type="SUPFAM" id="SSF57903">
    <property type="entry name" value="FYVE/PHD zinc finger"/>
    <property type="match status" value="2"/>
</dbReference>
<feature type="domain" description="PHD-type" evidence="17">
    <location>
        <begin position="1119"/>
        <end position="1169"/>
    </location>
</feature>
<dbReference type="Pfam" id="PF00628">
    <property type="entry name" value="PHD"/>
    <property type="match status" value="2"/>
</dbReference>
<proteinExistence type="predicted"/>
<dbReference type="PROSITE" id="PS50827">
    <property type="entry name" value="DDT"/>
    <property type="match status" value="1"/>
</dbReference>
<comment type="caution">
    <text evidence="20">The sequence shown here is derived from an EMBL/GenBank/DDBJ whole genome shotgun (WGS) entry which is preliminary data.</text>
</comment>
<dbReference type="InterPro" id="IPR018501">
    <property type="entry name" value="DDT_dom"/>
</dbReference>
<dbReference type="PROSITE" id="PS00633">
    <property type="entry name" value="BROMODOMAIN_1"/>
    <property type="match status" value="1"/>
</dbReference>
<dbReference type="SMART" id="SM00297">
    <property type="entry name" value="BROMO"/>
    <property type="match status" value="1"/>
</dbReference>
<keyword evidence="2" id="KW-0597">Phosphoprotein</keyword>
<dbReference type="PRINTS" id="PR00503">
    <property type="entry name" value="BROMODOMAIN"/>
</dbReference>
<feature type="compositionally biased region" description="Basic and acidic residues" evidence="15">
    <location>
        <begin position="1172"/>
        <end position="1184"/>
    </location>
</feature>
<dbReference type="GO" id="GO:0045740">
    <property type="term" value="P:positive regulation of DNA replication"/>
    <property type="evidence" value="ECO:0007669"/>
    <property type="project" value="TreeGrafter"/>
</dbReference>
<keyword evidence="10 14" id="KW-0539">Nucleus</keyword>
<dbReference type="GO" id="GO:0000228">
    <property type="term" value="C:nuclear chromosome"/>
    <property type="evidence" value="ECO:0007669"/>
    <property type="project" value="TreeGrafter"/>
</dbReference>
<dbReference type="PROSITE" id="PS01359">
    <property type="entry name" value="ZF_PHD_1"/>
    <property type="match status" value="1"/>
</dbReference>
<evidence type="ECO:0000256" key="7">
    <source>
        <dbReference type="ARBA" id="ARBA00023054"/>
    </source>
</evidence>
<feature type="compositionally biased region" description="Basic and acidic residues" evidence="15">
    <location>
        <begin position="656"/>
        <end position="669"/>
    </location>
</feature>
<dbReference type="PANTHER" id="PTHR46510:SF1">
    <property type="entry name" value="BROMODOMAIN ADJACENT TO ZINC FINGER DOMAIN PROTEIN 1A"/>
    <property type="match status" value="1"/>
</dbReference>
<dbReference type="InterPro" id="IPR013083">
    <property type="entry name" value="Znf_RING/FYVE/PHD"/>
</dbReference>
<evidence type="ECO:0000256" key="14">
    <source>
        <dbReference type="PROSITE-ProRule" id="PRU00475"/>
    </source>
</evidence>
<feature type="compositionally biased region" description="Acidic residues" evidence="15">
    <location>
        <begin position="1185"/>
        <end position="1214"/>
    </location>
</feature>
<dbReference type="PROSITE" id="PS51136">
    <property type="entry name" value="WAC"/>
    <property type="match status" value="1"/>
</dbReference>
<evidence type="ECO:0000259" key="16">
    <source>
        <dbReference type="PROSITE" id="PS50014"/>
    </source>
</evidence>
<evidence type="ECO:0000256" key="12">
    <source>
        <dbReference type="PROSITE-ProRule" id="PRU00035"/>
    </source>
</evidence>
<dbReference type="InterPro" id="IPR001487">
    <property type="entry name" value="Bromodomain"/>
</dbReference>
<keyword evidence="4 13" id="KW-0863">Zinc-finger</keyword>
<feature type="domain" description="DDT" evidence="18">
    <location>
        <begin position="390"/>
        <end position="455"/>
    </location>
</feature>
<evidence type="ECO:0000256" key="11">
    <source>
        <dbReference type="ARBA" id="ARBA00068253"/>
    </source>
</evidence>
<evidence type="ECO:0000256" key="1">
    <source>
        <dbReference type="ARBA" id="ARBA00004123"/>
    </source>
</evidence>
<feature type="domain" description="WAC" evidence="19">
    <location>
        <begin position="22"/>
        <end position="131"/>
    </location>
</feature>
<evidence type="ECO:0000259" key="18">
    <source>
        <dbReference type="PROSITE" id="PS50827"/>
    </source>
</evidence>
<feature type="compositionally biased region" description="Basic and acidic residues" evidence="15">
    <location>
        <begin position="607"/>
        <end position="616"/>
    </location>
</feature>
<keyword evidence="9" id="KW-0804">Transcription</keyword>
<dbReference type="InterPro" id="IPR028941">
    <property type="entry name" value="WHIM2_dom"/>
</dbReference>
<evidence type="ECO:0000256" key="5">
    <source>
        <dbReference type="ARBA" id="ARBA00022833"/>
    </source>
</evidence>
<reference evidence="20 21" key="1">
    <citation type="submission" date="2024-04" db="EMBL/GenBank/DDBJ databases">
        <authorList>
            <person name="Rising A."/>
            <person name="Reimegard J."/>
            <person name="Sonavane S."/>
            <person name="Akerstrom W."/>
            <person name="Nylinder S."/>
            <person name="Hedman E."/>
            <person name="Kallberg Y."/>
        </authorList>
    </citation>
    <scope>NUCLEOTIDE SEQUENCE [LARGE SCALE GENOMIC DNA]</scope>
</reference>
<organism evidence="20 21">
    <name type="scientific">Larinioides sclopetarius</name>
    <dbReference type="NCBI Taxonomy" id="280406"/>
    <lineage>
        <taxon>Eukaryota</taxon>
        <taxon>Metazoa</taxon>
        <taxon>Ecdysozoa</taxon>
        <taxon>Arthropoda</taxon>
        <taxon>Chelicerata</taxon>
        <taxon>Arachnida</taxon>
        <taxon>Araneae</taxon>
        <taxon>Araneomorphae</taxon>
        <taxon>Entelegynae</taxon>
        <taxon>Araneoidea</taxon>
        <taxon>Araneidae</taxon>
        <taxon>Larinioides</taxon>
    </lineage>
</organism>
<dbReference type="GO" id="GO:0003677">
    <property type="term" value="F:DNA binding"/>
    <property type="evidence" value="ECO:0007669"/>
    <property type="project" value="TreeGrafter"/>
</dbReference>
<dbReference type="InterPro" id="IPR018359">
    <property type="entry name" value="Bromodomain_CS"/>
</dbReference>
<feature type="region of interest" description="Disordered" evidence="15">
    <location>
        <begin position="1056"/>
        <end position="1079"/>
    </location>
</feature>
<dbReference type="PROSITE" id="PS50016">
    <property type="entry name" value="ZF_PHD_2"/>
    <property type="match status" value="2"/>
</dbReference>
<evidence type="ECO:0000313" key="20">
    <source>
        <dbReference type="EMBL" id="CAL1281687.1"/>
    </source>
</evidence>
<feature type="region of interest" description="Disordered" evidence="15">
    <location>
        <begin position="999"/>
        <end position="1024"/>
    </location>
</feature>
<evidence type="ECO:0000256" key="8">
    <source>
        <dbReference type="ARBA" id="ARBA00023117"/>
    </source>
</evidence>
<dbReference type="InterPro" id="IPR019787">
    <property type="entry name" value="Znf_PHD-finger"/>
</dbReference>
<dbReference type="Pfam" id="PF15613">
    <property type="entry name" value="WSD"/>
    <property type="match status" value="1"/>
</dbReference>
<evidence type="ECO:0000259" key="17">
    <source>
        <dbReference type="PROSITE" id="PS50016"/>
    </source>
</evidence>
<accession>A0AAV2ADE6</accession>
<dbReference type="GO" id="GO:0006338">
    <property type="term" value="P:chromatin remodeling"/>
    <property type="evidence" value="ECO:0007669"/>
    <property type="project" value="InterPro"/>
</dbReference>
<feature type="region of interest" description="Disordered" evidence="15">
    <location>
        <begin position="1271"/>
        <end position="1343"/>
    </location>
</feature>
<feature type="compositionally biased region" description="Acidic residues" evidence="15">
    <location>
        <begin position="1006"/>
        <end position="1016"/>
    </location>
</feature>
<keyword evidence="6" id="KW-0805">Transcription regulation</keyword>
<dbReference type="Pfam" id="PF00439">
    <property type="entry name" value="Bromodomain"/>
    <property type="match status" value="1"/>
</dbReference>
<dbReference type="PANTHER" id="PTHR46510">
    <property type="entry name" value="BROMODOMAIN ADJACENT TO ZINC FINGER DOMAIN PROTEIN 1A"/>
    <property type="match status" value="1"/>
</dbReference>
<feature type="compositionally biased region" description="Basic and acidic residues" evidence="15">
    <location>
        <begin position="1331"/>
        <end position="1343"/>
    </location>
</feature>
<keyword evidence="5" id="KW-0862">Zinc</keyword>
<keyword evidence="8 12" id="KW-0103">Bromodomain</keyword>
<dbReference type="GO" id="GO:0031445">
    <property type="term" value="P:regulation of heterochromatin formation"/>
    <property type="evidence" value="ECO:0007669"/>
    <property type="project" value="TreeGrafter"/>
</dbReference>